<dbReference type="InterPro" id="IPR044978">
    <property type="entry name" value="GRV2/DNAJC13"/>
</dbReference>
<keyword evidence="3" id="KW-1185">Reference proteome</keyword>
<accession>A0A085MHY0</accession>
<reference evidence="2 3" key="1">
    <citation type="journal article" date="2014" name="Nat. Genet.">
        <title>Genome and transcriptome of the porcine whipworm Trichuris suis.</title>
        <authorList>
            <person name="Jex A.R."/>
            <person name="Nejsum P."/>
            <person name="Schwarz E.M."/>
            <person name="Hu L."/>
            <person name="Young N.D."/>
            <person name="Hall R.S."/>
            <person name="Korhonen P.K."/>
            <person name="Liao S."/>
            <person name="Thamsborg S."/>
            <person name="Xia J."/>
            <person name="Xu P."/>
            <person name="Wang S."/>
            <person name="Scheerlinck J.P."/>
            <person name="Hofmann A."/>
            <person name="Sternberg P.W."/>
            <person name="Wang J."/>
            <person name="Gasser R.B."/>
        </authorList>
    </citation>
    <scope>NUCLEOTIDE SEQUENCE [LARGE SCALE GENOMIC DNA]</scope>
    <source>
        <strain evidence="2">DCEP-RM93M</strain>
    </source>
</reference>
<dbReference type="GO" id="GO:0010008">
    <property type="term" value="C:endosome membrane"/>
    <property type="evidence" value="ECO:0007669"/>
    <property type="project" value="TreeGrafter"/>
</dbReference>
<dbReference type="EMBL" id="KL363192">
    <property type="protein sequence ID" value="KFD56826.1"/>
    <property type="molecule type" value="Genomic_DNA"/>
</dbReference>
<feature type="domain" description="DnaJ homologue subfamily C GRV2/DNAJC13 N-terminal" evidence="1">
    <location>
        <begin position="11"/>
        <end position="246"/>
    </location>
</feature>
<dbReference type="Pfam" id="PF19432">
    <property type="entry name" value="RME-8_N"/>
    <property type="match status" value="1"/>
</dbReference>
<dbReference type="InterPro" id="IPR045802">
    <property type="entry name" value="GRV2/DNAJC13_N"/>
</dbReference>
<organism evidence="2 3">
    <name type="scientific">Trichuris suis</name>
    <name type="common">pig whipworm</name>
    <dbReference type="NCBI Taxonomy" id="68888"/>
    <lineage>
        <taxon>Eukaryota</taxon>
        <taxon>Metazoa</taxon>
        <taxon>Ecdysozoa</taxon>
        <taxon>Nematoda</taxon>
        <taxon>Enoplea</taxon>
        <taxon>Dorylaimia</taxon>
        <taxon>Trichinellida</taxon>
        <taxon>Trichuridae</taxon>
        <taxon>Trichuris</taxon>
    </lineage>
</organism>
<sequence>MTIVEIGTCLSPEDWESVYHALRRLFASKAGFHAFASIARLREKLGNMIICSLKLNNEAVDHAAVETLCALMQPLHGGFELKQEQQNKSLLLSSKAFLERMLDTLVWHVEHHTGMLVVGSLLDFLTYALCVPYSETTLSEQFDGLLSLVAKRGRTFYKLFQSPSLALVKSAALVIRAVIEEARSPVSCRLQELALSEGAFLRHLHISFFTVSSDLRMMTVCQLSRHLIALWTTGNLVARELLQRILVCFAMAFFPPLVWNFCLARGSSALP</sequence>
<dbReference type="GO" id="GO:2000641">
    <property type="term" value="P:regulation of early endosome to late endosome transport"/>
    <property type="evidence" value="ECO:0007669"/>
    <property type="project" value="InterPro"/>
</dbReference>
<evidence type="ECO:0000313" key="2">
    <source>
        <dbReference type="EMBL" id="KFD56826.1"/>
    </source>
</evidence>
<proteinExistence type="predicted"/>
<evidence type="ECO:0000259" key="1">
    <source>
        <dbReference type="Pfam" id="PF19432"/>
    </source>
</evidence>
<name>A0A085MHY0_9BILA</name>
<dbReference type="GO" id="GO:0007032">
    <property type="term" value="P:endosome organization"/>
    <property type="evidence" value="ECO:0007669"/>
    <property type="project" value="InterPro"/>
</dbReference>
<dbReference type="GO" id="GO:0006898">
    <property type="term" value="P:receptor-mediated endocytosis"/>
    <property type="evidence" value="ECO:0007669"/>
    <property type="project" value="TreeGrafter"/>
</dbReference>
<dbReference type="PANTHER" id="PTHR36983:SF2">
    <property type="entry name" value="DNAJ HOMOLOG SUBFAMILY C MEMBER 13"/>
    <property type="match status" value="1"/>
</dbReference>
<evidence type="ECO:0000313" key="3">
    <source>
        <dbReference type="Proteomes" id="UP000030764"/>
    </source>
</evidence>
<protein>
    <recommendedName>
        <fullName evidence="1">DnaJ homologue subfamily C GRV2/DNAJC13 N-terminal domain-containing protein</fullName>
    </recommendedName>
</protein>
<dbReference type="Proteomes" id="UP000030764">
    <property type="component" value="Unassembled WGS sequence"/>
</dbReference>
<dbReference type="AlphaFoldDB" id="A0A085MHY0"/>
<dbReference type="PANTHER" id="PTHR36983">
    <property type="entry name" value="DNAJ HOMOLOG SUBFAMILY C MEMBER 13"/>
    <property type="match status" value="1"/>
</dbReference>
<gene>
    <name evidence="2" type="ORF">M513_02503</name>
</gene>